<sequence length="164" mass="18022">MTQPEFDPMAFRRALGKFPTGVTIITTKNDKGENIGVTASSFNSVSLDPPLILWSLSKTARSVDAFGEGHHFAVHILSEHQQALSNHFAKQGADKFADLALTQGQGEVPLLPQFSARFQCICQHQYDGGDHVILVGRVLEYETRECNQPLIFHSGSYAKVVHSA</sequence>
<organism evidence="4 5">
    <name type="scientific">Paraglaciecola hydrolytica</name>
    <dbReference type="NCBI Taxonomy" id="1799789"/>
    <lineage>
        <taxon>Bacteria</taxon>
        <taxon>Pseudomonadati</taxon>
        <taxon>Pseudomonadota</taxon>
        <taxon>Gammaproteobacteria</taxon>
        <taxon>Alteromonadales</taxon>
        <taxon>Alteromonadaceae</taxon>
        <taxon>Paraglaciecola</taxon>
    </lineage>
</organism>
<dbReference type="EMBL" id="LSNE01000003">
    <property type="protein sequence ID" value="KXI30470.1"/>
    <property type="molecule type" value="Genomic_DNA"/>
</dbReference>
<dbReference type="GO" id="GO:0010181">
    <property type="term" value="F:FMN binding"/>
    <property type="evidence" value="ECO:0007669"/>
    <property type="project" value="InterPro"/>
</dbReference>
<dbReference type="Pfam" id="PF01613">
    <property type="entry name" value="Flavin_Reduct"/>
    <property type="match status" value="1"/>
</dbReference>
<dbReference type="AlphaFoldDB" id="A0A136A5R8"/>
<dbReference type="InterPro" id="IPR012349">
    <property type="entry name" value="Split_barrel_FMN-bd"/>
</dbReference>
<dbReference type="GO" id="GO:0042602">
    <property type="term" value="F:riboflavin reductase (NADPH) activity"/>
    <property type="evidence" value="ECO:0007669"/>
    <property type="project" value="TreeGrafter"/>
</dbReference>
<dbReference type="Gene3D" id="2.30.110.10">
    <property type="entry name" value="Electron Transport, Fmn-binding Protein, Chain A"/>
    <property type="match status" value="1"/>
</dbReference>
<evidence type="ECO:0000256" key="1">
    <source>
        <dbReference type="ARBA" id="ARBA00008898"/>
    </source>
</evidence>
<evidence type="ECO:0000313" key="5">
    <source>
        <dbReference type="Proteomes" id="UP000070299"/>
    </source>
</evidence>
<reference evidence="5" key="1">
    <citation type="submission" date="2016-02" db="EMBL/GenBank/DDBJ databases">
        <authorList>
            <person name="Schultz-Johansen M."/>
            <person name="Glaring M.A."/>
            <person name="Bech P.K."/>
            <person name="Stougaard P."/>
        </authorList>
    </citation>
    <scope>NUCLEOTIDE SEQUENCE [LARGE SCALE GENOMIC DNA]</scope>
    <source>
        <strain evidence="5">S66</strain>
    </source>
</reference>
<dbReference type="GO" id="GO:0004497">
    <property type="term" value="F:monooxygenase activity"/>
    <property type="evidence" value="ECO:0007669"/>
    <property type="project" value="UniProtKB-KW"/>
</dbReference>
<dbReference type="PANTHER" id="PTHR30466">
    <property type="entry name" value="FLAVIN REDUCTASE"/>
    <property type="match status" value="1"/>
</dbReference>
<dbReference type="OrthoDB" id="9792858at2"/>
<evidence type="ECO:0000256" key="2">
    <source>
        <dbReference type="ARBA" id="ARBA00023002"/>
    </source>
</evidence>
<accession>A0A136A5R8</accession>
<feature type="domain" description="Flavin reductase like" evidence="3">
    <location>
        <begin position="15"/>
        <end position="159"/>
    </location>
</feature>
<dbReference type="Proteomes" id="UP000070299">
    <property type="component" value="Unassembled WGS sequence"/>
</dbReference>
<evidence type="ECO:0000313" key="4">
    <source>
        <dbReference type="EMBL" id="KXI30470.1"/>
    </source>
</evidence>
<dbReference type="InterPro" id="IPR002563">
    <property type="entry name" value="Flavin_Rdtase-like_dom"/>
</dbReference>
<keyword evidence="5" id="KW-1185">Reference proteome</keyword>
<dbReference type="RefSeq" id="WP_068374993.1">
    <property type="nucleotide sequence ID" value="NZ_LSNE01000003.1"/>
</dbReference>
<proteinExistence type="inferred from homology"/>
<evidence type="ECO:0000259" key="3">
    <source>
        <dbReference type="SMART" id="SM00903"/>
    </source>
</evidence>
<keyword evidence="2" id="KW-0560">Oxidoreductase</keyword>
<dbReference type="PANTHER" id="PTHR30466:SF11">
    <property type="entry name" value="FLAVIN-DEPENDENT MONOOXYGENASE, REDUCTASE SUBUNIT HSAB"/>
    <property type="match status" value="1"/>
</dbReference>
<comment type="caution">
    <text evidence="4">The sequence shown here is derived from an EMBL/GenBank/DDBJ whole genome shotgun (WGS) entry which is preliminary data.</text>
</comment>
<protein>
    <submittedName>
        <fullName evidence="4">Nitrilotriacetate monooxygenase</fullName>
    </submittedName>
</protein>
<dbReference type="SUPFAM" id="SSF50475">
    <property type="entry name" value="FMN-binding split barrel"/>
    <property type="match status" value="1"/>
</dbReference>
<keyword evidence="4" id="KW-0503">Monooxygenase</keyword>
<dbReference type="STRING" id="1799789.AX660_10935"/>
<dbReference type="InterPro" id="IPR050268">
    <property type="entry name" value="NADH-dep_flavin_reductase"/>
</dbReference>
<name>A0A136A5R8_9ALTE</name>
<dbReference type="SMART" id="SM00903">
    <property type="entry name" value="Flavin_Reduct"/>
    <property type="match status" value="1"/>
</dbReference>
<gene>
    <name evidence="4" type="ORF">AX660_10935</name>
</gene>
<comment type="similarity">
    <text evidence="1">Belongs to the non-flavoprotein flavin reductase family.</text>
</comment>